<dbReference type="EMBL" id="BART01012953">
    <property type="protein sequence ID" value="GAG87404.1"/>
    <property type="molecule type" value="Genomic_DNA"/>
</dbReference>
<evidence type="ECO:0000313" key="1">
    <source>
        <dbReference type="EMBL" id="GAG87404.1"/>
    </source>
</evidence>
<accession>X1AWB7</accession>
<gene>
    <name evidence="1" type="ORF">S01H4_26758</name>
</gene>
<organism evidence="1">
    <name type="scientific">marine sediment metagenome</name>
    <dbReference type="NCBI Taxonomy" id="412755"/>
    <lineage>
        <taxon>unclassified sequences</taxon>
        <taxon>metagenomes</taxon>
        <taxon>ecological metagenomes</taxon>
    </lineage>
</organism>
<protein>
    <submittedName>
        <fullName evidence="1">Uncharacterized protein</fullName>
    </submittedName>
</protein>
<reference evidence="1" key="1">
    <citation type="journal article" date="2014" name="Front. Microbiol.">
        <title>High frequency of phylogenetically diverse reductive dehalogenase-homologous genes in deep subseafloor sedimentary metagenomes.</title>
        <authorList>
            <person name="Kawai M."/>
            <person name="Futagami T."/>
            <person name="Toyoda A."/>
            <person name="Takaki Y."/>
            <person name="Nishi S."/>
            <person name="Hori S."/>
            <person name="Arai W."/>
            <person name="Tsubouchi T."/>
            <person name="Morono Y."/>
            <person name="Uchiyama I."/>
            <person name="Ito T."/>
            <person name="Fujiyama A."/>
            <person name="Inagaki F."/>
            <person name="Takami H."/>
        </authorList>
    </citation>
    <scope>NUCLEOTIDE SEQUENCE</scope>
    <source>
        <strain evidence="1">Expedition CK06-06</strain>
    </source>
</reference>
<dbReference type="AlphaFoldDB" id="X1AWB7"/>
<proteinExistence type="predicted"/>
<comment type="caution">
    <text evidence="1">The sequence shown here is derived from an EMBL/GenBank/DDBJ whole genome shotgun (WGS) entry which is preliminary data.</text>
</comment>
<sequence>MGEWAYYDEATEEWVSVPTTVEDGYLAAEVTHFSTWTILIPDYTLEIVGFRDEIGKIKDSILADQSNRFEKLEATEEWVSVPTTVEDGYLAAEVTHFSTWTILIPDYTLEIVGFRDEIGKIKDSILADQHDHLNYFLILFLILQPL</sequence>
<name>X1AWB7_9ZZZZ</name>